<sequence>MIIFFFQKIFILLKNNKITIHNAGCDPLNIFISSDNKISDQVDNVNEISDQGAKYISEGIKELKNLTHLILDLDDNKISDQGYKYINEGINELKNLTSIFLDLSILKKESYIIIMDNMI</sequence>
<keyword evidence="2" id="KW-1185">Reference proteome</keyword>
<comment type="caution">
    <text evidence="1">The sequence shown here is derived from an EMBL/GenBank/DDBJ whole genome shotgun (WGS) entry which is preliminary data.</text>
</comment>
<dbReference type="SUPFAM" id="SSF52047">
    <property type="entry name" value="RNI-like"/>
    <property type="match status" value="1"/>
</dbReference>
<dbReference type="EMBL" id="LDAU01000220">
    <property type="protein sequence ID" value="KRW99158.1"/>
    <property type="molecule type" value="Genomic_DNA"/>
</dbReference>
<dbReference type="InterPro" id="IPR032675">
    <property type="entry name" value="LRR_dom_sf"/>
</dbReference>
<dbReference type="InParanoid" id="A0A0V0QAA9"/>
<evidence type="ECO:0000313" key="2">
    <source>
        <dbReference type="Proteomes" id="UP000054937"/>
    </source>
</evidence>
<protein>
    <submittedName>
        <fullName evidence="1">Uncharacterized protein</fullName>
    </submittedName>
</protein>
<dbReference type="Gene3D" id="3.80.10.10">
    <property type="entry name" value="Ribonuclease Inhibitor"/>
    <property type="match status" value="1"/>
</dbReference>
<dbReference type="AlphaFoldDB" id="A0A0V0QAA9"/>
<dbReference type="Proteomes" id="UP000054937">
    <property type="component" value="Unassembled WGS sequence"/>
</dbReference>
<evidence type="ECO:0000313" key="1">
    <source>
        <dbReference type="EMBL" id="KRW99158.1"/>
    </source>
</evidence>
<name>A0A0V0QAA9_PSEPJ</name>
<dbReference type="OrthoDB" id="120976at2759"/>
<reference evidence="1 2" key="1">
    <citation type="journal article" date="2015" name="Sci. Rep.">
        <title>Genome of the facultative scuticociliatosis pathogen Pseudocohnilembus persalinus provides insight into its virulence through horizontal gene transfer.</title>
        <authorList>
            <person name="Xiong J."/>
            <person name="Wang G."/>
            <person name="Cheng J."/>
            <person name="Tian M."/>
            <person name="Pan X."/>
            <person name="Warren A."/>
            <person name="Jiang C."/>
            <person name="Yuan D."/>
            <person name="Miao W."/>
        </authorList>
    </citation>
    <scope>NUCLEOTIDE SEQUENCE [LARGE SCALE GENOMIC DNA]</scope>
    <source>
        <strain evidence="1">36N120E</strain>
    </source>
</reference>
<organism evidence="1 2">
    <name type="scientific">Pseudocohnilembus persalinus</name>
    <name type="common">Ciliate</name>
    <dbReference type="NCBI Taxonomy" id="266149"/>
    <lineage>
        <taxon>Eukaryota</taxon>
        <taxon>Sar</taxon>
        <taxon>Alveolata</taxon>
        <taxon>Ciliophora</taxon>
        <taxon>Intramacronucleata</taxon>
        <taxon>Oligohymenophorea</taxon>
        <taxon>Scuticociliatia</taxon>
        <taxon>Philasterida</taxon>
        <taxon>Pseudocohnilembidae</taxon>
        <taxon>Pseudocohnilembus</taxon>
    </lineage>
</organism>
<accession>A0A0V0QAA9</accession>
<gene>
    <name evidence="1" type="ORF">PPERSA_07401</name>
</gene>
<proteinExistence type="predicted"/>